<dbReference type="AlphaFoldDB" id="A0A4R7CDL2"/>
<comment type="caution">
    <text evidence="1">The sequence shown here is derived from an EMBL/GenBank/DDBJ whole genome shotgun (WGS) entry which is preliminary data.</text>
</comment>
<dbReference type="InterPro" id="IPR006311">
    <property type="entry name" value="TAT_signal"/>
</dbReference>
<reference evidence="1 2" key="1">
    <citation type="submission" date="2019-03" db="EMBL/GenBank/DDBJ databases">
        <title>Genomic Encyclopedia of Type Strains, Phase IV (KMG-IV): sequencing the most valuable type-strain genomes for metagenomic binning, comparative biology and taxonomic classification.</title>
        <authorList>
            <person name="Goeker M."/>
        </authorList>
    </citation>
    <scope>NUCLEOTIDE SEQUENCE [LARGE SCALE GENOMIC DNA]</scope>
    <source>
        <strain evidence="1 2">DSM 25903</strain>
    </source>
</reference>
<accession>A0A4R7CDL2</accession>
<dbReference type="PROSITE" id="PS51318">
    <property type="entry name" value="TAT"/>
    <property type="match status" value="1"/>
</dbReference>
<evidence type="ECO:0000313" key="1">
    <source>
        <dbReference type="EMBL" id="TDR95319.1"/>
    </source>
</evidence>
<proteinExistence type="predicted"/>
<sequence length="164" mass="17858">MSTNDLERPSSRRSFLAGLYAAFTVAPVTIASAAPLHPADRAFLEWVGAVSAYNRCPFDAEDSRSKPLWAAVEEAERIMWALPPSIMSAACIMLVEASYNLTASAPIRIADACEKRRADFLVLIALRPHLTGIIGNVVADLLDHPERPAGESLVWRLRSGEARA</sequence>
<organism evidence="1 2">
    <name type="scientific">Enterovirga rhinocerotis</name>
    <dbReference type="NCBI Taxonomy" id="1339210"/>
    <lineage>
        <taxon>Bacteria</taxon>
        <taxon>Pseudomonadati</taxon>
        <taxon>Pseudomonadota</taxon>
        <taxon>Alphaproteobacteria</taxon>
        <taxon>Hyphomicrobiales</taxon>
        <taxon>Methylobacteriaceae</taxon>
        <taxon>Enterovirga</taxon>
    </lineage>
</organism>
<dbReference type="Proteomes" id="UP000295122">
    <property type="component" value="Unassembled WGS sequence"/>
</dbReference>
<protein>
    <submittedName>
        <fullName evidence="1">Uncharacterized protein</fullName>
    </submittedName>
</protein>
<evidence type="ECO:0000313" key="2">
    <source>
        <dbReference type="Proteomes" id="UP000295122"/>
    </source>
</evidence>
<gene>
    <name evidence="1" type="ORF">EV668_0092</name>
</gene>
<keyword evidence="2" id="KW-1185">Reference proteome</keyword>
<dbReference type="RefSeq" id="WP_133767913.1">
    <property type="nucleotide sequence ID" value="NZ_SNZR01000006.1"/>
</dbReference>
<dbReference type="EMBL" id="SNZR01000006">
    <property type="protein sequence ID" value="TDR95319.1"/>
    <property type="molecule type" value="Genomic_DNA"/>
</dbReference>
<name>A0A4R7CDL2_9HYPH</name>